<sequence length="368" mass="43646">MNENEKIKEKYTRKLLILTHRNTDKYGFIITETPKTSSSLTLADKWEKLLNSTKYKNIDKREIEKRFLIESKKAKSLVFKGIPLLMKYKIWKMFFKEKKSIFMNQRNAKIRDLGISKDQNCITTKFSSIDINETNKIQNYEKYRAQVCSYEHQIHVDVQRTFRKHVLFFDEYGLGQCRLFNVLVAFANIYPEIGYCQGMSSFTALILMYFPEKEAFIVLIDLFKYNNLFSLFDKNLSGVRIILKIQSALIQTLLPSVYKHLIKNEIEMSVFVFSWYLTLFTRFNIDLVLRIWDLFIFYDFTVLLLVGVALLRYCKDNLLSLDGESLLHFITSLESMIFDPDKIVKYVKEFMSSIDIEKYKEELNIGYN</sequence>
<reference evidence="3 4" key="1">
    <citation type="submission" date="2011-08" db="EMBL/GenBank/DDBJ databases">
        <authorList>
            <person name="Liu Z.J."/>
            <person name="Shi F.L."/>
            <person name="Lu J.Q."/>
            <person name="Li M."/>
            <person name="Wang Z.L."/>
        </authorList>
    </citation>
    <scope>NUCLEOTIDE SEQUENCE [LARGE SCALE GENOMIC DNA]</scope>
    <source>
        <strain evidence="3 4">USNM 41457</strain>
    </source>
</reference>
<dbReference type="InParanoid" id="J9DGL9"/>
<dbReference type="AlphaFoldDB" id="J9DGL9"/>
<protein>
    <recommendedName>
        <fullName evidence="2">Rab-GAP TBC domain-containing protein</fullName>
    </recommendedName>
</protein>
<feature type="transmembrane region" description="Helical" evidence="1">
    <location>
        <begin position="291"/>
        <end position="311"/>
    </location>
</feature>
<dbReference type="InterPro" id="IPR000195">
    <property type="entry name" value="Rab-GAP-TBC_dom"/>
</dbReference>
<name>J9DGL9_EDHAE</name>
<dbReference type="OrthoDB" id="294251at2759"/>
<evidence type="ECO:0000313" key="4">
    <source>
        <dbReference type="Proteomes" id="UP000003163"/>
    </source>
</evidence>
<keyword evidence="1" id="KW-0472">Membrane</keyword>
<dbReference type="OMA" id="EYQIHVD"/>
<organism evidence="3 4">
    <name type="scientific">Edhazardia aedis (strain USNM 41457)</name>
    <name type="common">Microsporidian parasite</name>
    <dbReference type="NCBI Taxonomy" id="1003232"/>
    <lineage>
        <taxon>Eukaryota</taxon>
        <taxon>Fungi</taxon>
        <taxon>Fungi incertae sedis</taxon>
        <taxon>Microsporidia</taxon>
        <taxon>Edhazardia</taxon>
    </lineage>
</organism>
<dbReference type="Proteomes" id="UP000003163">
    <property type="component" value="Unassembled WGS sequence"/>
</dbReference>
<dbReference type="Gene3D" id="1.10.472.80">
    <property type="entry name" value="Ypt/Rab-GAP domain of gyp1p, domain 3"/>
    <property type="match status" value="1"/>
</dbReference>
<comment type="caution">
    <text evidence="3">The sequence shown here is derived from an EMBL/GenBank/DDBJ whole genome shotgun (WGS) entry which is preliminary data.</text>
</comment>
<feature type="domain" description="Rab-GAP TBC" evidence="2">
    <location>
        <begin position="81"/>
        <end position="299"/>
    </location>
</feature>
<dbReference type="VEuPathDB" id="MicrosporidiaDB:EDEG_03731"/>
<dbReference type="SUPFAM" id="SSF47923">
    <property type="entry name" value="Ypt/Rab-GAP domain of gyp1p"/>
    <property type="match status" value="2"/>
</dbReference>
<dbReference type="STRING" id="1003232.J9DGL9"/>
<dbReference type="HOGENOM" id="CLU_005350_10_1_1"/>
<accession>J9DGL9</accession>
<keyword evidence="1" id="KW-1133">Transmembrane helix</keyword>
<dbReference type="PANTHER" id="PTHR47219:SF9">
    <property type="entry name" value="GTPASE ACTIVATING PROTEIN AND CENTROSOME-ASSOCIATED, ISOFORM B"/>
    <property type="match status" value="1"/>
</dbReference>
<evidence type="ECO:0000256" key="1">
    <source>
        <dbReference type="SAM" id="Phobius"/>
    </source>
</evidence>
<dbReference type="Gene3D" id="1.10.8.270">
    <property type="entry name" value="putative rabgap domain of human tbc1 domain family member 14 like domains"/>
    <property type="match status" value="1"/>
</dbReference>
<dbReference type="InterPro" id="IPR050302">
    <property type="entry name" value="Rab_GAP_TBC_domain"/>
</dbReference>
<evidence type="ECO:0000259" key="2">
    <source>
        <dbReference type="PROSITE" id="PS50086"/>
    </source>
</evidence>
<proteinExistence type="predicted"/>
<dbReference type="PROSITE" id="PS50086">
    <property type="entry name" value="TBC_RABGAP"/>
    <property type="match status" value="1"/>
</dbReference>
<gene>
    <name evidence="3" type="ORF">EDEG_03731</name>
</gene>
<dbReference type="GO" id="GO:0005096">
    <property type="term" value="F:GTPase activator activity"/>
    <property type="evidence" value="ECO:0007669"/>
    <property type="project" value="TreeGrafter"/>
</dbReference>
<dbReference type="SMART" id="SM00164">
    <property type="entry name" value="TBC"/>
    <property type="match status" value="1"/>
</dbReference>
<dbReference type="Pfam" id="PF00566">
    <property type="entry name" value="RabGAP-TBC"/>
    <property type="match status" value="1"/>
</dbReference>
<keyword evidence="4" id="KW-1185">Reference proteome</keyword>
<dbReference type="PANTHER" id="PTHR47219">
    <property type="entry name" value="RAB GTPASE-ACTIVATING PROTEIN 1-LIKE"/>
    <property type="match status" value="1"/>
</dbReference>
<reference evidence="4" key="2">
    <citation type="submission" date="2015-07" db="EMBL/GenBank/DDBJ databases">
        <title>Contrasting host-pathogen interactions and genome evolution in two generalist and specialist microsporidian pathogens of mosquitoes.</title>
        <authorList>
            <consortium name="The Broad Institute Genomics Platform"/>
            <consortium name="The Broad Institute Genome Sequencing Center for Infectious Disease"/>
            <person name="Cuomo C.A."/>
            <person name="Sanscrainte N.D."/>
            <person name="Goldberg J.M."/>
            <person name="Heiman D."/>
            <person name="Young S."/>
            <person name="Zeng Q."/>
            <person name="Becnel J.J."/>
            <person name="Birren B.W."/>
        </authorList>
    </citation>
    <scope>NUCLEOTIDE SEQUENCE [LARGE SCALE GENOMIC DNA]</scope>
    <source>
        <strain evidence="4">USNM 41457</strain>
    </source>
</reference>
<evidence type="ECO:0000313" key="3">
    <source>
        <dbReference type="EMBL" id="EJW01750.1"/>
    </source>
</evidence>
<dbReference type="InterPro" id="IPR035969">
    <property type="entry name" value="Rab-GAP_TBC_sf"/>
</dbReference>
<dbReference type="GO" id="GO:0031267">
    <property type="term" value="F:small GTPase binding"/>
    <property type="evidence" value="ECO:0007669"/>
    <property type="project" value="TreeGrafter"/>
</dbReference>
<keyword evidence="1" id="KW-0812">Transmembrane</keyword>
<dbReference type="EMBL" id="AFBI03000115">
    <property type="protein sequence ID" value="EJW01750.1"/>
    <property type="molecule type" value="Genomic_DNA"/>
</dbReference>